<evidence type="ECO:0000313" key="2">
    <source>
        <dbReference type="EnsemblPlants" id="OGLUM02G14370.1"/>
    </source>
</evidence>
<dbReference type="Proteomes" id="UP000026961">
    <property type="component" value="Chromosome 2"/>
</dbReference>
<reference evidence="2" key="1">
    <citation type="submission" date="2015-04" db="UniProtKB">
        <authorList>
            <consortium name="EnsemblPlants"/>
        </authorList>
    </citation>
    <scope>IDENTIFICATION</scope>
</reference>
<dbReference type="EnsemblPlants" id="OGLUM02G14370.1">
    <property type="protein sequence ID" value="OGLUM02G14370.1"/>
    <property type="gene ID" value="OGLUM02G14370"/>
</dbReference>
<accession>A0A0D9YRB5</accession>
<organism evidence="2">
    <name type="scientific">Oryza glumipatula</name>
    <dbReference type="NCBI Taxonomy" id="40148"/>
    <lineage>
        <taxon>Eukaryota</taxon>
        <taxon>Viridiplantae</taxon>
        <taxon>Streptophyta</taxon>
        <taxon>Embryophyta</taxon>
        <taxon>Tracheophyta</taxon>
        <taxon>Spermatophyta</taxon>
        <taxon>Magnoliopsida</taxon>
        <taxon>Liliopsida</taxon>
        <taxon>Poales</taxon>
        <taxon>Poaceae</taxon>
        <taxon>BOP clade</taxon>
        <taxon>Oryzoideae</taxon>
        <taxon>Oryzeae</taxon>
        <taxon>Oryzinae</taxon>
        <taxon>Oryza</taxon>
    </lineage>
</organism>
<dbReference type="Gramene" id="OGLUM02G14370.1">
    <property type="protein sequence ID" value="OGLUM02G14370.1"/>
    <property type="gene ID" value="OGLUM02G14370"/>
</dbReference>
<reference evidence="2" key="2">
    <citation type="submission" date="2018-05" db="EMBL/GenBank/DDBJ databases">
        <title>OgluRS3 (Oryza glumaepatula Reference Sequence Version 3).</title>
        <authorList>
            <person name="Zhang J."/>
            <person name="Kudrna D."/>
            <person name="Lee S."/>
            <person name="Talag J."/>
            <person name="Welchert J."/>
            <person name="Wing R.A."/>
        </authorList>
    </citation>
    <scope>NUCLEOTIDE SEQUENCE [LARGE SCALE GENOMIC DNA]</scope>
</reference>
<feature type="region of interest" description="Disordered" evidence="1">
    <location>
        <begin position="54"/>
        <end position="79"/>
    </location>
</feature>
<protein>
    <submittedName>
        <fullName evidence="2">Uncharacterized protein</fullName>
    </submittedName>
</protein>
<feature type="compositionally biased region" description="Polar residues" evidence="1">
    <location>
        <begin position="1"/>
        <end position="23"/>
    </location>
</feature>
<dbReference type="AlphaFoldDB" id="A0A0D9YRB5"/>
<keyword evidence="3" id="KW-1185">Reference proteome</keyword>
<feature type="region of interest" description="Disordered" evidence="1">
    <location>
        <begin position="1"/>
        <end position="30"/>
    </location>
</feature>
<name>A0A0D9YRB5_9ORYZ</name>
<proteinExistence type="predicted"/>
<evidence type="ECO:0000313" key="3">
    <source>
        <dbReference type="Proteomes" id="UP000026961"/>
    </source>
</evidence>
<evidence type="ECO:0000256" key="1">
    <source>
        <dbReference type="SAM" id="MobiDB-lite"/>
    </source>
</evidence>
<dbReference type="HOGENOM" id="CLU_2609915_0_0_1"/>
<sequence>MNLTELPTANYKYGTTNPASTEAIQDPRTQPLRHYQRDHLPMVFYGCCPQVMQHRKSFPTTPHPRPTPQSAVQPAKSGM</sequence>